<evidence type="ECO:0000259" key="9">
    <source>
        <dbReference type="PROSITE" id="PS50893"/>
    </source>
</evidence>
<feature type="domain" description="ABC transporter" evidence="9">
    <location>
        <begin position="93"/>
        <end position="328"/>
    </location>
</feature>
<dbReference type="PROSITE" id="PS50893">
    <property type="entry name" value="ABC_TRANSPORTER_2"/>
    <property type="match status" value="2"/>
</dbReference>
<keyword evidence="4" id="KW-0067">ATP-binding</keyword>
<evidence type="ECO:0000256" key="5">
    <source>
        <dbReference type="ARBA" id="ARBA00022989"/>
    </source>
</evidence>
<dbReference type="InterPro" id="IPR056264">
    <property type="entry name" value="R2_ABCA1-4-like"/>
</dbReference>
<keyword evidence="11" id="KW-1185">Reference proteome</keyword>
<keyword evidence="6 8" id="KW-0472">Membrane</keyword>
<dbReference type="Proteomes" id="UP001152803">
    <property type="component" value="Unassembled WGS sequence"/>
</dbReference>
<feature type="transmembrane region" description="Helical" evidence="8">
    <location>
        <begin position="473"/>
        <end position="493"/>
    </location>
</feature>
<dbReference type="GO" id="GO:0140359">
    <property type="term" value="F:ABC-type transporter activity"/>
    <property type="evidence" value="ECO:0007669"/>
    <property type="project" value="InterPro"/>
</dbReference>
<dbReference type="GO" id="GO:0005524">
    <property type="term" value="F:ATP binding"/>
    <property type="evidence" value="ECO:0007669"/>
    <property type="project" value="UniProtKB-KW"/>
</dbReference>
<dbReference type="SUPFAM" id="SSF52540">
    <property type="entry name" value="P-loop containing nucleoside triphosphate hydrolases"/>
    <property type="match status" value="2"/>
</dbReference>
<dbReference type="InterPro" id="IPR027417">
    <property type="entry name" value="P-loop_NTPase"/>
</dbReference>
<evidence type="ECO:0000256" key="8">
    <source>
        <dbReference type="SAM" id="Phobius"/>
    </source>
</evidence>
<evidence type="ECO:0000256" key="3">
    <source>
        <dbReference type="ARBA" id="ARBA00022741"/>
    </source>
</evidence>
<feature type="transmembrane region" description="Helical" evidence="8">
    <location>
        <begin position="707"/>
        <end position="734"/>
    </location>
</feature>
<feature type="transmembrane region" description="Helical" evidence="8">
    <location>
        <begin position="818"/>
        <end position="838"/>
    </location>
</feature>
<evidence type="ECO:0000256" key="7">
    <source>
        <dbReference type="SAM" id="MobiDB-lite"/>
    </source>
</evidence>
<dbReference type="Pfam" id="PF00005">
    <property type="entry name" value="ABC_tran"/>
    <property type="match status" value="2"/>
</dbReference>
<dbReference type="PANTHER" id="PTHR19229:SF209">
    <property type="entry name" value="ATP-BINDING CASSETTE SUB-FAMILY A MEMBER 5 ISOFORM X1"/>
    <property type="match status" value="1"/>
</dbReference>
<gene>
    <name evidence="10" type="ORF">COCON_G00019940</name>
</gene>
<evidence type="ECO:0000256" key="2">
    <source>
        <dbReference type="ARBA" id="ARBA00022692"/>
    </source>
</evidence>
<dbReference type="OrthoDB" id="8061355at2759"/>
<dbReference type="InterPro" id="IPR013525">
    <property type="entry name" value="ABC2_TM"/>
</dbReference>
<dbReference type="InterPro" id="IPR026082">
    <property type="entry name" value="ABCA"/>
</dbReference>
<sequence>MGLTLSMPPWSCSCWTAPSTLYLDQVLPGEFGMRRSLLYFLKPSYWSRRRLRYMEVSSVCERELSRGPSPAGPADPAQPIEPVSPEFRGREAIRISNLRKVYKEKDNTVEALRGLSFDVYEGQITALLGHSGAGKSTLMSILCGICPATEGSASIYGASVSEIADGPEMRQLVGICPQFNIMFDVLTVEEHLHIFSAIKGIPAAEAASQVSKVLRDLDLEKIKDAQARNLSGGQKRKLCVGIAILGDPKVLLLDEPTAGLDCSSRHQVWTLLRSRRAGRVTVLCTHYMDEADLLADRKAVISQGQVKCVGSSLYLKTKCGVGYHLRMSVAEANEVDRITALVKQHIATAQLSRQQEAELTYTLPFESMDMFSGLFSELDCRPDLGISSYGVSMTTLEDVFLRLEAEAEVDQADYSVFNQEQEDEHEASSLDDERLLFLSDGRAVGVAGPALWRQQCGAVTRLHILNLQRERPVIYLLAMFGTFLLSVLTLSLITGNIQFQAPDRQFLPIYLLGANRPPQRHSTALLVQNSSDADISEFLRCVQSQDIVLELQQDPDYMASAPHSAAITVSGASRDVRYQVAFNSTTVHSLPMVLNVLSNSILCHHNSSARIRTWTKPFQFQMTDSMSNALVYIEAVLLGMLAAGTPAYFAMEHTRDREIKCRSTLRVSGLVPSAYWCGRGLVDVPLFYLLLVCMVSTLFAFHTPDLIYPSAIVSTILCEIGSGPAAVLCTYAVSFMFTRVQSNRDFLSVVSMMVCVVSASMVQMAYINGGAVLAQVLHSILCFCSPFYPLIGCLSGISQATFLTPGSEGHRFLWKAQIISVAAPYLQVVLLLLLLRWLEIRSGGRALRSDPLCRIRPRPAGGSRAQLNPEDCGNEDEDVRLERARVKEALTCQSGEEKPAVLVSDLSKVYSGRKEGVAFSKKMKVATNNISFSVRKGEVLGLLGPNGAGKTTIMHMLAGDLDPTSGQVLMGDYGMEHRPGDTPQERLGYCPQTSPLWPRITVLEHLEIYAHVKGLHPQDVPDIIKRMLGNPQIVLLDEPSAGMDPKSKQRMWRAIRSAFKTGQRGAVLTTHYMEEAEAVCDRVAIIVSGRLRCIGSIQHLKGKYGRGYSLEVKLREEGAGLERAEHLHQELLKIFPHAVRQDSFVTLMVYRVPMEDVQCLADSFSQLESAKRTFSFEEYNFSQSTLEQVFLEFAKQQESQEEEAGSLSSSFRWQRLPLTTPIHPPGHAPHLH</sequence>
<dbReference type="EMBL" id="JAFJMO010000002">
    <property type="protein sequence ID" value="KAJ8283144.1"/>
    <property type="molecule type" value="Genomic_DNA"/>
</dbReference>
<proteinExistence type="predicted"/>
<dbReference type="InterPro" id="IPR003593">
    <property type="entry name" value="AAA+_ATPase"/>
</dbReference>
<dbReference type="InterPro" id="IPR003439">
    <property type="entry name" value="ABC_transporter-like_ATP-bd"/>
</dbReference>
<comment type="caution">
    <text evidence="10">The sequence shown here is derived from an EMBL/GenBank/DDBJ whole genome shotgun (WGS) entry which is preliminary data.</text>
</comment>
<evidence type="ECO:0000256" key="6">
    <source>
        <dbReference type="ARBA" id="ARBA00023136"/>
    </source>
</evidence>
<feature type="domain" description="ABC transporter" evidence="9">
    <location>
        <begin position="901"/>
        <end position="1113"/>
    </location>
</feature>
<reference evidence="10" key="1">
    <citation type="journal article" date="2023" name="Science">
        <title>Genome structures resolve the early diversification of teleost fishes.</title>
        <authorList>
            <person name="Parey E."/>
            <person name="Louis A."/>
            <person name="Montfort J."/>
            <person name="Bouchez O."/>
            <person name="Roques C."/>
            <person name="Iampietro C."/>
            <person name="Lluch J."/>
            <person name="Castinel A."/>
            <person name="Donnadieu C."/>
            <person name="Desvignes T."/>
            <person name="Floi Bucao C."/>
            <person name="Jouanno E."/>
            <person name="Wen M."/>
            <person name="Mejri S."/>
            <person name="Dirks R."/>
            <person name="Jansen H."/>
            <person name="Henkel C."/>
            <person name="Chen W.J."/>
            <person name="Zahm M."/>
            <person name="Cabau C."/>
            <person name="Klopp C."/>
            <person name="Thompson A.W."/>
            <person name="Robinson-Rechavi M."/>
            <person name="Braasch I."/>
            <person name="Lecointre G."/>
            <person name="Bobe J."/>
            <person name="Postlethwait J.H."/>
            <person name="Berthelot C."/>
            <person name="Roest Crollius H."/>
            <person name="Guiguen Y."/>
        </authorList>
    </citation>
    <scope>NUCLEOTIDE SEQUENCE</scope>
    <source>
        <strain evidence="10">Concon-B</strain>
    </source>
</reference>
<dbReference type="Pfam" id="PF12698">
    <property type="entry name" value="ABC2_membrane_3"/>
    <property type="match status" value="1"/>
</dbReference>
<feature type="transmembrane region" description="Helical" evidence="8">
    <location>
        <begin position="680"/>
        <end position="701"/>
    </location>
</feature>
<name>A0A9Q1DWL6_CONCO</name>
<accession>A0A9Q1DWL6</accession>
<dbReference type="PANTHER" id="PTHR19229">
    <property type="entry name" value="ATP-BINDING CASSETTE TRANSPORTER SUBFAMILY A ABCA"/>
    <property type="match status" value="1"/>
</dbReference>
<dbReference type="AlphaFoldDB" id="A0A9Q1DWL6"/>
<dbReference type="CDD" id="cd03263">
    <property type="entry name" value="ABC_subfamily_A"/>
    <property type="match status" value="2"/>
</dbReference>
<organism evidence="10 11">
    <name type="scientific">Conger conger</name>
    <name type="common">Conger eel</name>
    <name type="synonym">Muraena conger</name>
    <dbReference type="NCBI Taxonomy" id="82655"/>
    <lineage>
        <taxon>Eukaryota</taxon>
        <taxon>Metazoa</taxon>
        <taxon>Chordata</taxon>
        <taxon>Craniata</taxon>
        <taxon>Vertebrata</taxon>
        <taxon>Euteleostomi</taxon>
        <taxon>Actinopterygii</taxon>
        <taxon>Neopterygii</taxon>
        <taxon>Teleostei</taxon>
        <taxon>Anguilliformes</taxon>
        <taxon>Congridae</taxon>
        <taxon>Conger</taxon>
    </lineage>
</organism>
<evidence type="ECO:0000313" key="10">
    <source>
        <dbReference type="EMBL" id="KAJ8283144.1"/>
    </source>
</evidence>
<keyword evidence="2 8" id="KW-0812">Transmembrane</keyword>
<dbReference type="SMART" id="SM00382">
    <property type="entry name" value="AAA"/>
    <property type="match status" value="2"/>
</dbReference>
<dbReference type="GO" id="GO:0005319">
    <property type="term" value="F:lipid transporter activity"/>
    <property type="evidence" value="ECO:0007669"/>
    <property type="project" value="TreeGrafter"/>
</dbReference>
<keyword evidence="3" id="KW-0547">Nucleotide-binding</keyword>
<dbReference type="Gene3D" id="3.40.50.300">
    <property type="entry name" value="P-loop containing nucleotide triphosphate hydrolases"/>
    <property type="match status" value="3"/>
</dbReference>
<dbReference type="PROSITE" id="PS00211">
    <property type="entry name" value="ABC_TRANSPORTER_1"/>
    <property type="match status" value="1"/>
</dbReference>
<feature type="transmembrane region" description="Helical" evidence="8">
    <location>
        <begin position="629"/>
        <end position="650"/>
    </location>
</feature>
<feature type="transmembrane region" description="Helical" evidence="8">
    <location>
        <begin position="746"/>
        <end position="766"/>
    </location>
</feature>
<evidence type="ECO:0000256" key="4">
    <source>
        <dbReference type="ARBA" id="ARBA00022840"/>
    </source>
</evidence>
<dbReference type="InterPro" id="IPR017871">
    <property type="entry name" value="ABC_transporter-like_CS"/>
</dbReference>
<keyword evidence="5 8" id="KW-1133">Transmembrane helix</keyword>
<dbReference type="FunFam" id="3.40.50.300:FF:000436">
    <property type="entry name" value="ATP binding cassette subfamily A member 9"/>
    <property type="match status" value="1"/>
</dbReference>
<comment type="subcellular location">
    <subcellularLocation>
        <location evidence="1">Membrane</location>
        <topology evidence="1">Multi-pass membrane protein</topology>
    </subcellularLocation>
</comment>
<dbReference type="GO" id="GO:0016887">
    <property type="term" value="F:ATP hydrolysis activity"/>
    <property type="evidence" value="ECO:0007669"/>
    <property type="project" value="InterPro"/>
</dbReference>
<evidence type="ECO:0000256" key="1">
    <source>
        <dbReference type="ARBA" id="ARBA00004141"/>
    </source>
</evidence>
<feature type="region of interest" description="Disordered" evidence="7">
    <location>
        <begin position="64"/>
        <end position="83"/>
    </location>
</feature>
<dbReference type="Pfam" id="PF23321">
    <property type="entry name" value="R1_ABCA1"/>
    <property type="match status" value="1"/>
</dbReference>
<feature type="transmembrane region" description="Helical" evidence="8">
    <location>
        <begin position="772"/>
        <end position="797"/>
    </location>
</feature>
<evidence type="ECO:0000313" key="11">
    <source>
        <dbReference type="Proteomes" id="UP001152803"/>
    </source>
</evidence>
<protein>
    <recommendedName>
        <fullName evidence="9">ABC transporter domain-containing protein</fullName>
    </recommendedName>
</protein>
<dbReference type="GO" id="GO:0016020">
    <property type="term" value="C:membrane"/>
    <property type="evidence" value="ECO:0007669"/>
    <property type="project" value="UniProtKB-SubCell"/>
</dbReference>